<dbReference type="VEuPathDB" id="VectorBase:LLOJ004369"/>
<dbReference type="InterPro" id="IPR027417">
    <property type="entry name" value="P-loop_NTPase"/>
</dbReference>
<organism evidence="5 6">
    <name type="scientific">Lutzomyia longipalpis</name>
    <name type="common">Sand fly</name>
    <dbReference type="NCBI Taxonomy" id="7200"/>
    <lineage>
        <taxon>Eukaryota</taxon>
        <taxon>Metazoa</taxon>
        <taxon>Ecdysozoa</taxon>
        <taxon>Arthropoda</taxon>
        <taxon>Hexapoda</taxon>
        <taxon>Insecta</taxon>
        <taxon>Pterygota</taxon>
        <taxon>Neoptera</taxon>
        <taxon>Endopterygota</taxon>
        <taxon>Diptera</taxon>
        <taxon>Nematocera</taxon>
        <taxon>Psychodoidea</taxon>
        <taxon>Psychodidae</taxon>
        <taxon>Lutzomyia</taxon>
        <taxon>Lutzomyia</taxon>
    </lineage>
</organism>
<evidence type="ECO:0000313" key="5">
    <source>
        <dbReference type="EnsemblMetazoa" id="LLOJ004369-PA"/>
    </source>
</evidence>
<dbReference type="EnsemblMetazoa" id="LLOJ004369-RA">
    <property type="protein sequence ID" value="LLOJ004369-PA"/>
    <property type="gene ID" value="LLOJ004369"/>
</dbReference>
<comment type="similarity">
    <text evidence="1">Belongs to the sulfotransferase 1 family.</text>
</comment>
<keyword evidence="6" id="KW-1185">Reference proteome</keyword>
<dbReference type="EMBL" id="GITU01008809">
    <property type="protein sequence ID" value="MBC1177512.1"/>
    <property type="molecule type" value="Transcribed_RNA"/>
</dbReference>
<evidence type="ECO:0000313" key="4">
    <source>
        <dbReference type="EMBL" id="MBC1177512.1"/>
    </source>
</evidence>
<dbReference type="VEuPathDB" id="VectorBase:LLONM1_002785"/>
<evidence type="ECO:0000313" key="6">
    <source>
        <dbReference type="Proteomes" id="UP000092461"/>
    </source>
</evidence>
<dbReference type="AlphaFoldDB" id="A0A1B0GID7"/>
<sequence>MSVAYKKVTPNDLSKKITYFENVDFVRIWNTEVPQNLPIDPQAWQKGYYFPENIIKYAKDISELTVRSDDVWVLSFPKCGTTWTQEMVWQICNDLNFKPSNSLSERYSFLELGCIWKAWNPMYSLSSLEKISKPRFIKSHLAASLLPRQIWTEKPKIVYVTRNAKDMITSYYHHWKNIPGFSGSFDEFVDLIIDDRINYTPFDSHVMNFWHMRNEPNVLFLVYEEMQQNLPKVIEKTAHFFGKTLTKDQIYDLADHLSFNKMANNPAVNFEQELSRLRKENKMSFNEKDYRFIRKGKVNSFKDEMSPEMIEKVNDWLSNRFKDYEIDSDLRKIVFNEYVN</sequence>
<dbReference type="EMBL" id="AJWK01013754">
    <property type="status" value="NOT_ANNOTATED_CDS"/>
    <property type="molecule type" value="Genomic_DNA"/>
</dbReference>
<feature type="domain" description="Sulfotransferase" evidence="3">
    <location>
        <begin position="69"/>
        <end position="323"/>
    </location>
</feature>
<evidence type="ECO:0000256" key="2">
    <source>
        <dbReference type="ARBA" id="ARBA00022679"/>
    </source>
</evidence>
<name>A0A1B0GID7_LUTLO</name>
<protein>
    <submittedName>
        <fullName evidence="4">Putative sulfotransferase 1 family member d1</fullName>
    </submittedName>
</protein>
<proteinExistence type="inferred from homology"/>
<dbReference type="PANTHER" id="PTHR11783">
    <property type="entry name" value="SULFOTRANSFERASE SULT"/>
    <property type="match status" value="1"/>
</dbReference>
<evidence type="ECO:0000256" key="1">
    <source>
        <dbReference type="ARBA" id="ARBA00005771"/>
    </source>
</evidence>
<reference evidence="6" key="1">
    <citation type="submission" date="2012-05" db="EMBL/GenBank/DDBJ databases">
        <title>Whole Genome Assembly of Lutzomyia longipalpis.</title>
        <authorList>
            <person name="Richards S."/>
            <person name="Qu C."/>
            <person name="Dillon R."/>
            <person name="Worley K."/>
            <person name="Scherer S."/>
            <person name="Batterton M."/>
            <person name="Taylor A."/>
            <person name="Hawes A."/>
            <person name="Hernandez B."/>
            <person name="Kovar C."/>
            <person name="Mandapat C."/>
            <person name="Pham C."/>
            <person name="Qu C."/>
            <person name="Jing C."/>
            <person name="Bess C."/>
            <person name="Bandaranaike D."/>
            <person name="Ngo D."/>
            <person name="Ongeri F."/>
            <person name="Arias F."/>
            <person name="Lara F."/>
            <person name="Weissenberger G."/>
            <person name="Kamau G."/>
            <person name="Han H."/>
            <person name="Shen H."/>
            <person name="Dinh H."/>
            <person name="Khalil I."/>
            <person name="Jones J."/>
            <person name="Shafer J."/>
            <person name="Jayaseelan J."/>
            <person name="Quiroz J."/>
            <person name="Blankenburg K."/>
            <person name="Nguyen L."/>
            <person name="Jackson L."/>
            <person name="Francisco L."/>
            <person name="Tang L.-Y."/>
            <person name="Pu L.-L."/>
            <person name="Perales L."/>
            <person name="Lorensuhewa L."/>
            <person name="Munidasa M."/>
            <person name="Coyle M."/>
            <person name="Taylor M."/>
            <person name="Puazo M."/>
            <person name="Firestine M."/>
            <person name="Scheel M."/>
            <person name="Javaid M."/>
            <person name="Wang M."/>
            <person name="Li M."/>
            <person name="Tabassum N."/>
            <person name="Saada N."/>
            <person name="Osuji N."/>
            <person name="Aqrawi P."/>
            <person name="Fu Q."/>
            <person name="Thornton R."/>
            <person name="Raj R."/>
            <person name="Goodspeed R."/>
            <person name="Mata R."/>
            <person name="Najjar R."/>
            <person name="Gubbala S."/>
            <person name="Lee S."/>
            <person name="Denson S."/>
            <person name="Patil S."/>
            <person name="Macmil S."/>
            <person name="Qi S."/>
            <person name="Matskevitch T."/>
            <person name="Palculict T."/>
            <person name="Mathew T."/>
            <person name="Vee V."/>
            <person name="Velamala V."/>
            <person name="Korchina V."/>
            <person name="Cai W."/>
            <person name="Liu W."/>
            <person name="Dai W."/>
            <person name="Zou X."/>
            <person name="Zhu Y."/>
            <person name="Zhang Y."/>
            <person name="Wu Y.-Q."/>
            <person name="Xin Y."/>
            <person name="Nazarath L."/>
            <person name="Kovar C."/>
            <person name="Han Y."/>
            <person name="Muzny D."/>
            <person name="Gibbs R."/>
        </authorList>
    </citation>
    <scope>NUCLEOTIDE SEQUENCE [LARGE SCALE GENOMIC DNA]</scope>
    <source>
        <strain evidence="6">Jacobina</strain>
    </source>
</reference>
<dbReference type="Pfam" id="PF00685">
    <property type="entry name" value="Sulfotransfer_1"/>
    <property type="match status" value="1"/>
</dbReference>
<keyword evidence="2 4" id="KW-0808">Transferase</keyword>
<dbReference type="GO" id="GO:0008146">
    <property type="term" value="F:sulfotransferase activity"/>
    <property type="evidence" value="ECO:0007669"/>
    <property type="project" value="InterPro"/>
</dbReference>
<dbReference type="Proteomes" id="UP000092461">
    <property type="component" value="Unassembled WGS sequence"/>
</dbReference>
<accession>A0A1B0GID7</accession>
<dbReference type="InterPro" id="IPR000863">
    <property type="entry name" value="Sulfotransferase_dom"/>
</dbReference>
<evidence type="ECO:0000259" key="3">
    <source>
        <dbReference type="Pfam" id="PF00685"/>
    </source>
</evidence>
<reference evidence="4" key="2">
    <citation type="journal article" date="2020" name="BMC">
        <title>Leishmania infection induces a limited differential gene expression in the sand fly midgut.</title>
        <authorList>
            <person name="Coutinho-Abreu I.V."/>
            <person name="Serafim T.D."/>
            <person name="Meneses C."/>
            <person name="Kamhawi S."/>
            <person name="Oliveira F."/>
            <person name="Valenzuela J.G."/>
        </authorList>
    </citation>
    <scope>NUCLEOTIDE SEQUENCE</scope>
    <source>
        <strain evidence="4">Jacobina</strain>
        <tissue evidence="4">Midgut</tissue>
    </source>
</reference>
<reference evidence="5" key="3">
    <citation type="submission" date="2020-05" db="UniProtKB">
        <authorList>
            <consortium name="EnsemblMetazoa"/>
        </authorList>
    </citation>
    <scope>IDENTIFICATION</scope>
    <source>
        <strain evidence="5">Jacobina</strain>
    </source>
</reference>
<dbReference type="Gene3D" id="3.40.50.300">
    <property type="entry name" value="P-loop containing nucleotide triphosphate hydrolases"/>
    <property type="match status" value="1"/>
</dbReference>
<dbReference type="SUPFAM" id="SSF52540">
    <property type="entry name" value="P-loop containing nucleoside triphosphate hydrolases"/>
    <property type="match status" value="1"/>
</dbReference>